<keyword evidence="5 6" id="KW-0472">Membrane</keyword>
<evidence type="ECO:0000256" key="5">
    <source>
        <dbReference type="ARBA" id="ARBA00023136"/>
    </source>
</evidence>
<feature type="transmembrane region" description="Helical" evidence="6">
    <location>
        <begin position="147"/>
        <end position="165"/>
    </location>
</feature>
<dbReference type="PROSITE" id="PS50850">
    <property type="entry name" value="MFS"/>
    <property type="match status" value="1"/>
</dbReference>
<dbReference type="Pfam" id="PF07690">
    <property type="entry name" value="MFS_1"/>
    <property type="match status" value="1"/>
</dbReference>
<keyword evidence="9" id="KW-1185">Reference proteome</keyword>
<sequence>MSQLISTPMSEKERVAVPQYLIISLLTIFAIGPQYFSNLAYTINQVIIQNGLDMSSNDLQLPSTLSNLAFALGVPFGPVLARRFGLKAHYLTMVFIFLCGSLINAVSTDVAALTIGKVIQGLSAGTLFLAILPVSLRSFPNKIRNTFLFMVITGLFGASAVGAYFGAVSLSLDAWRWLYVLNVVSAVLCLAVGYYGLPKSEEHHGEHEPLDKTGVFLFVLTMISLVIPLCNLMQKGFTSYEVWPFLSVAVILAVLFVIVDLRAKTPLVPFRTLKAPKPISGTIMAIASHAVLIFAIAGITGFLKNNVSLSPSYLSHFFLWFFVGILITAILKTLLYDRLGAGVLGFIGSLAIIYVCLSWRNLVPTVTLPKLYFQAACLGGGVSMALVSGALGTALAGDIHKASMRSTTLHTMRNIVGAVLSPLLGWYLSRQNTVNYEQIRSHLGEFDAETKLELAQMTRKLMGSGMTAAQAQSTASYELIANTKRAAILGAYHHLFTMMLVLAVIILLASIGKIVTGKGLSLVQKPKKPLALPGPKERVTADSHS</sequence>
<dbReference type="PANTHER" id="PTHR42718">
    <property type="entry name" value="MAJOR FACILITATOR SUPERFAMILY MULTIDRUG TRANSPORTER MFSC"/>
    <property type="match status" value="1"/>
</dbReference>
<organism evidence="8 9">
    <name type="scientific">Paenibacillus rhizosphaerae</name>
    <dbReference type="NCBI Taxonomy" id="297318"/>
    <lineage>
        <taxon>Bacteria</taxon>
        <taxon>Bacillati</taxon>
        <taxon>Bacillota</taxon>
        <taxon>Bacilli</taxon>
        <taxon>Bacillales</taxon>
        <taxon>Paenibacillaceae</taxon>
        <taxon>Paenibacillus</taxon>
    </lineage>
</organism>
<feature type="transmembrane region" description="Helical" evidence="6">
    <location>
        <begin position="342"/>
        <end position="360"/>
    </location>
</feature>
<name>A0A1R1EIB1_9BACL</name>
<accession>A0A1R1EIB1</accession>
<evidence type="ECO:0000256" key="2">
    <source>
        <dbReference type="ARBA" id="ARBA00022448"/>
    </source>
</evidence>
<keyword evidence="2" id="KW-0813">Transport</keyword>
<feature type="transmembrane region" description="Helical" evidence="6">
    <location>
        <begin position="282"/>
        <end position="303"/>
    </location>
</feature>
<feature type="transmembrane region" description="Helical" evidence="6">
    <location>
        <begin position="118"/>
        <end position="135"/>
    </location>
</feature>
<comment type="caution">
    <text evidence="8">The sequence shown here is derived from an EMBL/GenBank/DDBJ whole genome shotgun (WGS) entry which is preliminary data.</text>
</comment>
<dbReference type="STRING" id="297318.BK138_25205"/>
<evidence type="ECO:0000256" key="1">
    <source>
        <dbReference type="ARBA" id="ARBA00004651"/>
    </source>
</evidence>
<evidence type="ECO:0000256" key="4">
    <source>
        <dbReference type="ARBA" id="ARBA00022989"/>
    </source>
</evidence>
<dbReference type="Proteomes" id="UP000187172">
    <property type="component" value="Unassembled WGS sequence"/>
</dbReference>
<dbReference type="InterPro" id="IPR020846">
    <property type="entry name" value="MFS_dom"/>
</dbReference>
<feature type="transmembrane region" description="Helical" evidence="6">
    <location>
        <begin position="411"/>
        <end position="428"/>
    </location>
</feature>
<feature type="transmembrane region" description="Helical" evidence="6">
    <location>
        <begin position="240"/>
        <end position="261"/>
    </location>
</feature>
<evidence type="ECO:0000256" key="3">
    <source>
        <dbReference type="ARBA" id="ARBA00022692"/>
    </source>
</evidence>
<feature type="transmembrane region" description="Helical" evidence="6">
    <location>
        <begin position="315"/>
        <end position="335"/>
    </location>
</feature>
<feature type="transmembrane region" description="Helical" evidence="6">
    <location>
        <begin position="88"/>
        <end position="106"/>
    </location>
</feature>
<reference evidence="8 9" key="1">
    <citation type="submission" date="2016-11" db="EMBL/GenBank/DDBJ databases">
        <title>Paenibacillus species isolates.</title>
        <authorList>
            <person name="Beno S.M."/>
        </authorList>
    </citation>
    <scope>NUCLEOTIDE SEQUENCE [LARGE SCALE GENOMIC DNA]</scope>
    <source>
        <strain evidence="8 9">FSL R5-0378</strain>
    </source>
</reference>
<dbReference type="SUPFAM" id="SSF103473">
    <property type="entry name" value="MFS general substrate transporter"/>
    <property type="match status" value="1"/>
</dbReference>
<proteinExistence type="predicted"/>
<evidence type="ECO:0000313" key="9">
    <source>
        <dbReference type="Proteomes" id="UP000187172"/>
    </source>
</evidence>
<evidence type="ECO:0000256" key="6">
    <source>
        <dbReference type="SAM" id="Phobius"/>
    </source>
</evidence>
<dbReference type="RefSeq" id="WP_076173564.1">
    <property type="nucleotide sequence ID" value="NZ_MRTP01000009.1"/>
</dbReference>
<dbReference type="EMBL" id="MRTP01000009">
    <property type="protein sequence ID" value="OMF51564.1"/>
    <property type="molecule type" value="Genomic_DNA"/>
</dbReference>
<gene>
    <name evidence="8" type="ORF">BK138_25205</name>
</gene>
<feature type="domain" description="Major facilitator superfamily (MFS) profile" evidence="7">
    <location>
        <begin position="20"/>
        <end position="518"/>
    </location>
</feature>
<feature type="transmembrane region" description="Helical" evidence="6">
    <location>
        <begin position="372"/>
        <end position="399"/>
    </location>
</feature>
<dbReference type="InterPro" id="IPR036259">
    <property type="entry name" value="MFS_trans_sf"/>
</dbReference>
<keyword evidence="3 6" id="KW-0812">Transmembrane</keyword>
<feature type="transmembrane region" description="Helical" evidence="6">
    <location>
        <begin position="20"/>
        <end position="41"/>
    </location>
</feature>
<evidence type="ECO:0000259" key="7">
    <source>
        <dbReference type="PROSITE" id="PS50850"/>
    </source>
</evidence>
<keyword evidence="4 6" id="KW-1133">Transmembrane helix</keyword>
<dbReference type="AlphaFoldDB" id="A0A1R1EIB1"/>
<dbReference type="GO" id="GO:0005886">
    <property type="term" value="C:plasma membrane"/>
    <property type="evidence" value="ECO:0007669"/>
    <property type="project" value="UniProtKB-SubCell"/>
</dbReference>
<dbReference type="GO" id="GO:0022857">
    <property type="term" value="F:transmembrane transporter activity"/>
    <property type="evidence" value="ECO:0007669"/>
    <property type="project" value="InterPro"/>
</dbReference>
<dbReference type="PANTHER" id="PTHR42718:SF9">
    <property type="entry name" value="MAJOR FACILITATOR SUPERFAMILY MULTIDRUG TRANSPORTER MFSC"/>
    <property type="match status" value="1"/>
</dbReference>
<evidence type="ECO:0000313" key="8">
    <source>
        <dbReference type="EMBL" id="OMF51564.1"/>
    </source>
</evidence>
<feature type="transmembrane region" description="Helical" evidence="6">
    <location>
        <begin position="177"/>
        <end position="195"/>
    </location>
</feature>
<dbReference type="InterPro" id="IPR011701">
    <property type="entry name" value="MFS"/>
</dbReference>
<dbReference type="Gene3D" id="1.20.1250.20">
    <property type="entry name" value="MFS general substrate transporter like domains"/>
    <property type="match status" value="1"/>
</dbReference>
<feature type="transmembrane region" description="Helical" evidence="6">
    <location>
        <begin position="215"/>
        <end position="234"/>
    </location>
</feature>
<protein>
    <submittedName>
        <fullName evidence="8">MFS transporter</fullName>
    </submittedName>
</protein>
<feature type="transmembrane region" description="Helical" evidence="6">
    <location>
        <begin position="495"/>
        <end position="515"/>
    </location>
</feature>
<comment type="subcellular location">
    <subcellularLocation>
        <location evidence="1">Cell membrane</location>
        <topology evidence="1">Multi-pass membrane protein</topology>
    </subcellularLocation>
</comment>